<gene>
    <name evidence="1" type="ORF">VQ02_02690</name>
</gene>
<dbReference type="OrthoDB" id="7941246at2"/>
<reference evidence="1 2" key="1">
    <citation type="submission" date="2015-03" db="EMBL/GenBank/DDBJ databases">
        <title>Genome sequencing of Methylobacterium variabile DSM 16961.</title>
        <authorList>
            <person name="Chaudhry V."/>
            <person name="Patil P.B."/>
        </authorList>
    </citation>
    <scope>NUCLEOTIDE SEQUENCE [LARGE SCALE GENOMIC DNA]</scope>
    <source>
        <strain evidence="1 2">DSM 16961</strain>
    </source>
</reference>
<dbReference type="SUPFAM" id="SSF51735">
    <property type="entry name" value="NAD(P)-binding Rossmann-fold domains"/>
    <property type="match status" value="1"/>
</dbReference>
<name>A0A0J6T598_9HYPH</name>
<comment type="caution">
    <text evidence="1">The sequence shown here is derived from an EMBL/GenBank/DDBJ whole genome shotgun (WGS) entry which is preliminary data.</text>
</comment>
<dbReference type="RefSeq" id="WP_048442608.1">
    <property type="nucleotide sequence ID" value="NZ_LABY01000017.1"/>
</dbReference>
<evidence type="ECO:0000313" key="2">
    <source>
        <dbReference type="Proteomes" id="UP000035955"/>
    </source>
</evidence>
<dbReference type="PATRIC" id="fig|298794.3.peg.2066"/>
<proteinExistence type="predicted"/>
<dbReference type="InterPro" id="IPR036291">
    <property type="entry name" value="NAD(P)-bd_dom_sf"/>
</dbReference>
<accession>A0A0J6T598</accession>
<evidence type="ECO:0000313" key="1">
    <source>
        <dbReference type="EMBL" id="KMO42595.1"/>
    </source>
</evidence>
<organism evidence="1 2">
    <name type="scientific">Methylobacterium variabile</name>
    <dbReference type="NCBI Taxonomy" id="298794"/>
    <lineage>
        <taxon>Bacteria</taxon>
        <taxon>Pseudomonadati</taxon>
        <taxon>Pseudomonadota</taxon>
        <taxon>Alphaproteobacteria</taxon>
        <taxon>Hyphomicrobiales</taxon>
        <taxon>Methylobacteriaceae</taxon>
        <taxon>Methylobacterium</taxon>
    </lineage>
</organism>
<protein>
    <submittedName>
        <fullName evidence="1">Reductase</fullName>
    </submittedName>
</protein>
<dbReference type="EMBL" id="LABY01000017">
    <property type="protein sequence ID" value="KMO42595.1"/>
    <property type="molecule type" value="Genomic_DNA"/>
</dbReference>
<dbReference type="Proteomes" id="UP000035955">
    <property type="component" value="Unassembled WGS sequence"/>
</dbReference>
<keyword evidence="2" id="KW-1185">Reference proteome</keyword>
<sequence>MRLLVLGGTQFLGRAIAEHAAGLGNAVTCAARGISGSAPPGTRFVAIDRDRPDGLVALGQERFDAAIDVSRHPGQVRRSLAVLGGRVGHWTFVSTTSVYADTVTSGQRADAAPLLAPVGDEVEHSGPGTYGAAKVACERAFSAHALICRAGLIVGPGDPTGRFGYWVRRMRRGGEVLAPAEPDDPVQFIDVRDLAGWIVRAARDRLSGPFDAVGPACTRRAFLDRCADALGSSCTTTWVDPDFLDRHGVARESGPRSLPLPLPDAIGDASRDVSATLAAGLRVRPLADTVRDTLRWLDTAQGPVTGLTAAEEAALLAAWHAERCYRPSGP</sequence>
<dbReference type="Gene3D" id="3.40.50.720">
    <property type="entry name" value="NAD(P)-binding Rossmann-like Domain"/>
    <property type="match status" value="1"/>
</dbReference>
<dbReference type="AlphaFoldDB" id="A0A0J6T598"/>